<sequence length="1113" mass="123418">MAISESLTNSLNNRNISFGVSDSLQSILKSKRLTGAPIVEPETIAEPEKEKRGFIIGKAKEIAEGILSGIPTSIFPKEGRKGVAVFPEFIRSGFREDVPTEELRATEEAELRSLREQDKITFEEFKEGIAKLGPQPSENIEGLTTLVPPPFGKAKRRFKAEAIAEVSEFAERAFLPITAPITIANNLLVGAVKNDPTRAQAIANIIRLNPQPGDQLFVGDVLREFGVTDETVGLPEGTIDRIGLIGDFAMFGGVARLEKLIVNTVKARVPSEHFTQELGTIIEDANAKGLRVARTSTEKAIRRQEQLLKKKFNEPILKSIRRHKEKVGARGISEVEQAGFEKVVPEIKIGQISGLPVKVGRRGFTLPAREGGVIREKLIRQGQPIRPKAPVTVERMTPRLAGRILQNTERFSPTEVRFAGEHVLRNPDRFGKSIVNRAKNVFGESEARIVRSMETGSPLNPEGLTQRLFSREQRSVFIKGANNKFTTRADMEEALRAANKKLNKITVGIDPTVLKDVARAGLFYIEAGVRSFAEWTKAMISHFGERIRPHLRKIWEDQRGFLRIGKDKTAQLFDELAEYKKLNVGFRGKWVALREHVQDSFIRARKLQQIVQKGGSIPDDINLDQARTLFDGKVHTRVVAIKDTVVRINKDVVDTSRKLGRNDTEVTGFINSFLHARHAPERNAVLGKNAAGITNEQANKILATIEKLPAPYKTEVKRIANEISAVNRQTLETLLESQVIDQKLFHLLTTTYKNHVPLQRILKESDEIVDVLSGKGFDVRGTGLRRAVGSDKPIADILTNVTANAEQATIRAEKNLVDLTTLRFARANKDLGLFEELKPKIIGKGAGGRPIFQQVNDPLILSLRENGKPILLKINDQRLAVALKGVNTEHIPSLMRGIAYFTRLYAGLHTRFNYEFAFSNNVRDIQEMMVDVASRRGMGFGASIKAFKKDPQSKKAIFDFLFGRDTEGARLYKQMKLDGGTTGGLGLSTRANVELNIEKIRRLAKSRPRQGIVKAVEIVDKWNVLFEDGTRLSVYRTALERGLSRKQAAFLAKEASINFNKKGTAGPIINGLYMFSNASIQGTTKVLRAMKNPKVAGAVIGTLGGAVYAANDG</sequence>
<dbReference type="EMBL" id="LAZR01008313">
    <property type="protein sequence ID" value="KKM79589.1"/>
    <property type="molecule type" value="Genomic_DNA"/>
</dbReference>
<feature type="non-terminal residue" evidence="1">
    <location>
        <position position="1113"/>
    </location>
</feature>
<comment type="caution">
    <text evidence="1">The sequence shown here is derived from an EMBL/GenBank/DDBJ whole genome shotgun (WGS) entry which is preliminary data.</text>
</comment>
<organism evidence="1">
    <name type="scientific">marine sediment metagenome</name>
    <dbReference type="NCBI Taxonomy" id="412755"/>
    <lineage>
        <taxon>unclassified sequences</taxon>
        <taxon>metagenomes</taxon>
        <taxon>ecological metagenomes</taxon>
    </lineage>
</organism>
<reference evidence="1" key="1">
    <citation type="journal article" date="2015" name="Nature">
        <title>Complex archaea that bridge the gap between prokaryotes and eukaryotes.</title>
        <authorList>
            <person name="Spang A."/>
            <person name="Saw J.H."/>
            <person name="Jorgensen S.L."/>
            <person name="Zaremba-Niedzwiedzka K."/>
            <person name="Martijn J."/>
            <person name="Lind A.E."/>
            <person name="van Eijk R."/>
            <person name="Schleper C."/>
            <person name="Guy L."/>
            <person name="Ettema T.J."/>
        </authorList>
    </citation>
    <scope>NUCLEOTIDE SEQUENCE</scope>
</reference>
<dbReference type="AlphaFoldDB" id="A0A0F9KBN2"/>
<gene>
    <name evidence="1" type="ORF">LCGC14_1348420</name>
</gene>
<proteinExistence type="predicted"/>
<protein>
    <recommendedName>
        <fullName evidence="2">Large polyvalent protein associated domain-containing protein</fullName>
    </recommendedName>
</protein>
<evidence type="ECO:0008006" key="2">
    <source>
        <dbReference type="Google" id="ProtNLM"/>
    </source>
</evidence>
<name>A0A0F9KBN2_9ZZZZ</name>
<accession>A0A0F9KBN2</accession>
<evidence type="ECO:0000313" key="1">
    <source>
        <dbReference type="EMBL" id="KKM79589.1"/>
    </source>
</evidence>